<dbReference type="KEGG" id="tho:SP60_05785"/>
<accession>A0A0M4NU44</accession>
<keyword evidence="6" id="KW-0812">Transmembrane</keyword>
<dbReference type="InterPro" id="IPR011990">
    <property type="entry name" value="TPR-like_helical_dom_sf"/>
</dbReference>
<protein>
    <submittedName>
        <fullName evidence="9">Uncharacterized protein</fullName>
    </submittedName>
</protein>
<dbReference type="RefSeq" id="WP_053951725.1">
    <property type="nucleotide sequence ID" value="NZ_CP010552.1"/>
</dbReference>
<dbReference type="Pfam" id="PF23892">
    <property type="entry name" value="Ig_CycH"/>
    <property type="match status" value="1"/>
</dbReference>
<proteinExistence type="predicted"/>
<evidence type="ECO:0000259" key="8">
    <source>
        <dbReference type="Pfam" id="PF23914"/>
    </source>
</evidence>
<feature type="transmembrane region" description="Helical" evidence="6">
    <location>
        <begin position="90"/>
        <end position="109"/>
    </location>
</feature>
<evidence type="ECO:0000259" key="7">
    <source>
        <dbReference type="Pfam" id="PF23892"/>
    </source>
</evidence>
<dbReference type="GO" id="GO:0030313">
    <property type="term" value="C:cell envelope"/>
    <property type="evidence" value="ECO:0007669"/>
    <property type="project" value="UniProtKB-SubCell"/>
</dbReference>
<evidence type="ECO:0000256" key="6">
    <source>
        <dbReference type="SAM" id="Phobius"/>
    </source>
</evidence>
<name>A0A0M4NU44_9GAMM</name>
<feature type="repeat" description="TPR" evidence="5">
    <location>
        <begin position="149"/>
        <end position="182"/>
    </location>
</feature>
<dbReference type="GO" id="GO:0005886">
    <property type="term" value="C:plasma membrane"/>
    <property type="evidence" value="ECO:0007669"/>
    <property type="project" value="TreeGrafter"/>
</dbReference>
<keyword evidence="3" id="KW-0201">Cytochrome c-type biogenesis</keyword>
<dbReference type="InterPro" id="IPR056413">
    <property type="entry name" value="TPR_CcmH_CycH"/>
</dbReference>
<dbReference type="EMBL" id="CP010552">
    <property type="protein sequence ID" value="ALE52757.1"/>
    <property type="molecule type" value="Genomic_DNA"/>
</dbReference>
<evidence type="ECO:0000256" key="5">
    <source>
        <dbReference type="PROSITE-ProRule" id="PRU00339"/>
    </source>
</evidence>
<dbReference type="Gene3D" id="1.25.40.10">
    <property type="entry name" value="Tetratricopeptide repeat domain"/>
    <property type="match status" value="1"/>
</dbReference>
<evidence type="ECO:0000256" key="2">
    <source>
        <dbReference type="ARBA" id="ARBA00022737"/>
    </source>
</evidence>
<evidence type="ECO:0000256" key="1">
    <source>
        <dbReference type="ARBA" id="ARBA00004196"/>
    </source>
</evidence>
<dbReference type="GO" id="GO:0017004">
    <property type="term" value="P:cytochrome complex assembly"/>
    <property type="evidence" value="ECO:0007669"/>
    <property type="project" value="UniProtKB-KW"/>
</dbReference>
<feature type="domain" description="Cytochrome c-type biogenesis protein H Ig-like" evidence="7">
    <location>
        <begin position="279"/>
        <end position="383"/>
    </location>
</feature>
<dbReference type="SUPFAM" id="SSF48452">
    <property type="entry name" value="TPR-like"/>
    <property type="match status" value="1"/>
</dbReference>
<dbReference type="SMART" id="SM00028">
    <property type="entry name" value="TPR"/>
    <property type="match status" value="2"/>
</dbReference>
<dbReference type="InterPro" id="IPR019734">
    <property type="entry name" value="TPR_rpt"/>
</dbReference>
<comment type="subcellular location">
    <subcellularLocation>
        <location evidence="1">Cell envelope</location>
    </subcellularLocation>
</comment>
<evidence type="ECO:0000256" key="3">
    <source>
        <dbReference type="ARBA" id="ARBA00022748"/>
    </source>
</evidence>
<organism evidence="9 10">
    <name type="scientific">Candidatus Thioglobus autotrophicus</name>
    <dbReference type="NCBI Taxonomy" id="1705394"/>
    <lineage>
        <taxon>Bacteria</taxon>
        <taxon>Pseudomonadati</taxon>
        <taxon>Pseudomonadota</taxon>
        <taxon>Gammaproteobacteria</taxon>
        <taxon>Candidatus Pseudothioglobaceae</taxon>
        <taxon>Candidatus Thioglobus</taxon>
    </lineage>
</organism>
<evidence type="ECO:0000313" key="9">
    <source>
        <dbReference type="EMBL" id="ALE52757.1"/>
    </source>
</evidence>
<evidence type="ECO:0000313" key="10">
    <source>
        <dbReference type="Proteomes" id="UP000058020"/>
    </source>
</evidence>
<dbReference type="AlphaFoldDB" id="A0A0M4NU44"/>
<dbReference type="PANTHER" id="PTHR47870">
    <property type="entry name" value="CYTOCHROME C-TYPE BIOGENESIS PROTEIN CCMH"/>
    <property type="match status" value="1"/>
</dbReference>
<dbReference type="NCBIfam" id="TIGR03142">
    <property type="entry name" value="cytochro_ccmI"/>
    <property type="match status" value="1"/>
</dbReference>
<dbReference type="InterPro" id="IPR017560">
    <property type="entry name" value="Cyt_c_biogenesis_CcmI"/>
</dbReference>
<dbReference type="OrthoDB" id="9776053at2"/>
<evidence type="ECO:0000256" key="4">
    <source>
        <dbReference type="ARBA" id="ARBA00022803"/>
    </source>
</evidence>
<keyword evidence="6" id="KW-1133">Transmembrane helix</keyword>
<feature type="transmembrane region" description="Helical" evidence="6">
    <location>
        <begin position="6"/>
        <end position="26"/>
    </location>
</feature>
<gene>
    <name evidence="9" type="ORF">SP60_05785</name>
</gene>
<reference evidence="9 10" key="1">
    <citation type="journal article" date="2015" name="Genome Announc.">
        <title>Genome Sequence of 'Candidatus Thioglobus autotrophica' Strain EF1, a Chemoautotroph from the SUP05 Clade of Marine Gammaproteobacteria.</title>
        <authorList>
            <person name="Shah V."/>
            <person name="Morris R.M."/>
        </authorList>
    </citation>
    <scope>NUCLEOTIDE SEQUENCE [LARGE SCALE GENOMIC DNA]</scope>
    <source>
        <strain evidence="9 10">EF1</strain>
    </source>
</reference>
<keyword evidence="4 5" id="KW-0802">TPR repeat</keyword>
<dbReference type="Proteomes" id="UP000058020">
    <property type="component" value="Chromosome"/>
</dbReference>
<dbReference type="InterPro" id="IPR056412">
    <property type="entry name" value="Ig_CycH"/>
</dbReference>
<sequence>MTMIIWIGLMLVGSLAWVIWFLKYPLTDNGVDLQQSNIDLGRQRKLELQTDLDQGLIDQEQFDQALEEISSTLALELDQTQTKAFKQSNITLWSGLVIVLLPIFAISVYQNLSNYTPTSKAPTLDSAPLSLEQSATKLKQHLNDNPKDAEAWKMLGLSYFELGKIKESLNAYEQAYQLNSQDPRLLVEYASAMISANDDQFVGRPVKLIKQALELDPQAPDALYLAGMFAVSVQDFELAKALWNKALNALPEQSSDRQALVSILQELSRVESGNISNTVTVNVVISDEILASRSAEDFLMIYVKAAKGRPMPIAIQKLPIKAFTGQVVLSDMNSVMSEKLLSQHDQALVVVRLSTTGSAMKQPDDLQVVSEVVSIADNPSVILKLN</sequence>
<keyword evidence="2" id="KW-0677">Repeat</keyword>
<feature type="domain" description="Cytochrome c-type biogenesis protein H TPR" evidence="8">
    <location>
        <begin position="132"/>
        <end position="255"/>
    </location>
</feature>
<dbReference type="PROSITE" id="PS50005">
    <property type="entry name" value="TPR"/>
    <property type="match status" value="1"/>
</dbReference>
<keyword evidence="6" id="KW-0472">Membrane</keyword>
<dbReference type="InterPro" id="IPR051263">
    <property type="entry name" value="C-type_cytochrome_biogenesis"/>
</dbReference>
<dbReference type="PANTHER" id="PTHR47870:SF1">
    <property type="entry name" value="CYTOCHROME C-TYPE BIOGENESIS PROTEIN CCMH"/>
    <property type="match status" value="1"/>
</dbReference>
<keyword evidence="10" id="KW-1185">Reference proteome</keyword>
<dbReference type="PROSITE" id="PS50293">
    <property type="entry name" value="TPR_REGION"/>
    <property type="match status" value="1"/>
</dbReference>
<dbReference type="STRING" id="1705394.SP60_05785"/>
<dbReference type="Pfam" id="PF23914">
    <property type="entry name" value="TPR_CcmH_CycH"/>
    <property type="match status" value="1"/>
</dbReference>